<dbReference type="Pfam" id="PF17675">
    <property type="entry name" value="APG6_N"/>
    <property type="match status" value="1"/>
</dbReference>
<name>A0A9P8PI99_9ASCO</name>
<evidence type="ECO:0000256" key="2">
    <source>
        <dbReference type="SAM" id="Coils"/>
    </source>
</evidence>
<evidence type="ECO:0000259" key="4">
    <source>
        <dbReference type="Pfam" id="PF17675"/>
    </source>
</evidence>
<organism evidence="5 6">
    <name type="scientific">Wickerhamomyces mucosus</name>
    <dbReference type="NCBI Taxonomy" id="1378264"/>
    <lineage>
        <taxon>Eukaryota</taxon>
        <taxon>Fungi</taxon>
        <taxon>Dikarya</taxon>
        <taxon>Ascomycota</taxon>
        <taxon>Saccharomycotina</taxon>
        <taxon>Saccharomycetes</taxon>
        <taxon>Phaffomycetales</taxon>
        <taxon>Wickerhamomycetaceae</taxon>
        <taxon>Wickerhamomyces</taxon>
    </lineage>
</organism>
<evidence type="ECO:0000313" key="6">
    <source>
        <dbReference type="Proteomes" id="UP000769528"/>
    </source>
</evidence>
<proteinExistence type="inferred from homology"/>
<dbReference type="Gene3D" id="1.10.418.40">
    <property type="entry name" value="Autophagy protein 6/Beclin 1"/>
    <property type="match status" value="1"/>
</dbReference>
<dbReference type="Proteomes" id="UP000769528">
    <property type="component" value="Unassembled WGS sequence"/>
</dbReference>
<dbReference type="GO" id="GO:0030674">
    <property type="term" value="F:protein-macromolecule adaptor activity"/>
    <property type="evidence" value="ECO:0007669"/>
    <property type="project" value="TreeGrafter"/>
</dbReference>
<feature type="domain" description="Atg6 BARA" evidence="3">
    <location>
        <begin position="267"/>
        <end position="448"/>
    </location>
</feature>
<dbReference type="GO" id="GO:0045324">
    <property type="term" value="P:late endosome to vacuole transport"/>
    <property type="evidence" value="ECO:0007669"/>
    <property type="project" value="TreeGrafter"/>
</dbReference>
<keyword evidence="2" id="KW-0175">Coiled coil</keyword>
<evidence type="ECO:0000256" key="1">
    <source>
        <dbReference type="ARBA" id="ARBA00005965"/>
    </source>
</evidence>
<feature type="coiled-coil region" evidence="2">
    <location>
        <begin position="194"/>
        <end position="244"/>
    </location>
</feature>
<comment type="similarity">
    <text evidence="1">Belongs to the beclin family.</text>
</comment>
<evidence type="ECO:0000313" key="5">
    <source>
        <dbReference type="EMBL" id="KAH3672823.1"/>
    </source>
</evidence>
<dbReference type="InterPro" id="IPR040455">
    <property type="entry name" value="Atg6_BARA"/>
</dbReference>
<comment type="caution">
    <text evidence="5">The sequence shown here is derived from an EMBL/GenBank/DDBJ whole genome shotgun (WGS) entry which is preliminary data.</text>
</comment>
<evidence type="ECO:0008006" key="7">
    <source>
        <dbReference type="Google" id="ProtNLM"/>
    </source>
</evidence>
<dbReference type="GO" id="GO:0034271">
    <property type="term" value="C:phosphatidylinositol 3-kinase complex, class III, type I"/>
    <property type="evidence" value="ECO:0007669"/>
    <property type="project" value="TreeGrafter"/>
</dbReference>
<dbReference type="AlphaFoldDB" id="A0A9P8PI99"/>
<dbReference type="InterPro" id="IPR007243">
    <property type="entry name" value="Atg6/Beclin"/>
</dbReference>
<reference evidence="5" key="1">
    <citation type="journal article" date="2021" name="Open Biol.">
        <title>Shared evolutionary footprints suggest mitochondrial oxidative damage underlies multiple complex I losses in fungi.</title>
        <authorList>
            <person name="Schikora-Tamarit M.A."/>
            <person name="Marcet-Houben M."/>
            <person name="Nosek J."/>
            <person name="Gabaldon T."/>
        </authorList>
    </citation>
    <scope>NUCLEOTIDE SEQUENCE</scope>
    <source>
        <strain evidence="5">CBS6341</strain>
    </source>
</reference>
<dbReference type="PANTHER" id="PTHR12768">
    <property type="entry name" value="BECLIN 1"/>
    <property type="match status" value="1"/>
</dbReference>
<dbReference type="GO" id="GO:0043548">
    <property type="term" value="F:phosphatidylinositol 3-kinase binding"/>
    <property type="evidence" value="ECO:0007669"/>
    <property type="project" value="TreeGrafter"/>
</dbReference>
<evidence type="ECO:0000259" key="3">
    <source>
        <dbReference type="Pfam" id="PF04111"/>
    </source>
</evidence>
<reference evidence="5" key="2">
    <citation type="submission" date="2021-01" db="EMBL/GenBank/DDBJ databases">
        <authorList>
            <person name="Schikora-Tamarit M.A."/>
        </authorList>
    </citation>
    <scope>NUCLEOTIDE SEQUENCE</scope>
    <source>
        <strain evidence="5">CBS6341</strain>
    </source>
</reference>
<dbReference type="GO" id="GO:0034272">
    <property type="term" value="C:phosphatidylinositol 3-kinase complex, class III, type II"/>
    <property type="evidence" value="ECO:0007669"/>
    <property type="project" value="TreeGrafter"/>
</dbReference>
<feature type="domain" description="Atg6/beclin coiled-coil" evidence="4">
    <location>
        <begin position="135"/>
        <end position="263"/>
    </location>
</feature>
<dbReference type="InterPro" id="IPR038274">
    <property type="entry name" value="Atg6/Beclin_C_sf"/>
</dbReference>
<accession>A0A9P8PI99</accession>
<dbReference type="EMBL" id="JAEUBF010001112">
    <property type="protein sequence ID" value="KAH3672823.1"/>
    <property type="molecule type" value="Genomic_DNA"/>
</dbReference>
<dbReference type="GO" id="GO:0000045">
    <property type="term" value="P:autophagosome assembly"/>
    <property type="evidence" value="ECO:0007669"/>
    <property type="project" value="TreeGrafter"/>
</dbReference>
<gene>
    <name evidence="5" type="ORF">WICMUC_004045</name>
</gene>
<sequence>MSETAFNCQRCKLPLHIDTSFKDLSNSQLHLLASRKRDSTNDLPQNQSIPKERLQLLNKAASSAKSKNSNWPQQTAVESFVILPQFSGQDDTDVEREPQIDDDNGEDITKVLSTRVNNLSKIFNILSFKGAIDYPVCKDCAQILLANMKTQYEKISKERDIYLQFLEKLQNKSTFIPSKSQDSLKEIDDLKLKELERLNELKLLEDEKNQLDNEIKSAQDELSKLNLKQQERLLEKNLQELKLRDSINKRDQMKVEYEYNLSLLQSLRKTNIYNETFHISHDGRFGTINGLRLGSLESIKVPWPEINAALGNVVLLLATIAARLNLKLEGYKLKPVGSTSKIEKLEIDNQGKQKVIILECYSSGEYQIERLFNHSKLDNSMVAILEILKQILDKLLQFDDTIELPYKMENDKIGNASIQLLSKIYDEEWTSACKFLLTNLKWILAYASAHIPAPR</sequence>
<dbReference type="GO" id="GO:0000423">
    <property type="term" value="P:mitophagy"/>
    <property type="evidence" value="ECO:0007669"/>
    <property type="project" value="TreeGrafter"/>
</dbReference>
<dbReference type="PANTHER" id="PTHR12768:SF4">
    <property type="entry name" value="BECLIN-1"/>
    <property type="match status" value="1"/>
</dbReference>
<dbReference type="Pfam" id="PF04111">
    <property type="entry name" value="APG6"/>
    <property type="match status" value="1"/>
</dbReference>
<protein>
    <recommendedName>
        <fullName evidence="7">Autophagy-related protein 6</fullName>
    </recommendedName>
</protein>
<dbReference type="GO" id="GO:0006995">
    <property type="term" value="P:cellular response to nitrogen starvation"/>
    <property type="evidence" value="ECO:0007669"/>
    <property type="project" value="TreeGrafter"/>
</dbReference>
<dbReference type="OrthoDB" id="20368at2759"/>
<dbReference type="InterPro" id="IPR041691">
    <property type="entry name" value="Atg6/beclin_CC"/>
</dbReference>
<keyword evidence="6" id="KW-1185">Reference proteome</keyword>
<dbReference type="GO" id="GO:0000407">
    <property type="term" value="C:phagophore assembly site"/>
    <property type="evidence" value="ECO:0007669"/>
    <property type="project" value="TreeGrafter"/>
</dbReference>